<organism evidence="2 3">
    <name type="scientific">Rotaria sordida</name>
    <dbReference type="NCBI Taxonomy" id="392033"/>
    <lineage>
        <taxon>Eukaryota</taxon>
        <taxon>Metazoa</taxon>
        <taxon>Spiralia</taxon>
        <taxon>Gnathifera</taxon>
        <taxon>Rotifera</taxon>
        <taxon>Eurotatoria</taxon>
        <taxon>Bdelloidea</taxon>
        <taxon>Philodinida</taxon>
        <taxon>Philodinidae</taxon>
        <taxon>Rotaria</taxon>
    </lineage>
</organism>
<feature type="compositionally biased region" description="Polar residues" evidence="1">
    <location>
        <begin position="1"/>
        <end position="20"/>
    </location>
</feature>
<evidence type="ECO:0000313" key="3">
    <source>
        <dbReference type="Proteomes" id="UP000663882"/>
    </source>
</evidence>
<gene>
    <name evidence="2" type="ORF">RFH988_LOCUS38015</name>
</gene>
<evidence type="ECO:0000256" key="1">
    <source>
        <dbReference type="SAM" id="MobiDB-lite"/>
    </source>
</evidence>
<sequence length="304" mass="34703">MSDRMTNSLSSNPQTSSNEVTIASTSSITIESPKIGGRQCDFIWPFFNDMGPVKTPGHRNAQCEYCLSCFNFAKLHVMYSYISHQCDEIVTYNPNARKEMITRMRDFEQQSPPSQAGSADQLLSKQYTMDRFTCKILSYSEQQNIDRYLLRAVIMNGISFRTVNNDFFIEFVKKLNPSYDLPNRKKLAHEVLTQEVVYVENKNESLLAEAAHLTLNIDEPLEVLVAIDKSIAPAKFINIINNRLFFHDIESLHKIMQPLAYAMTIIQSSSITLADCYLILSYLRLTTDKFVANIETQTFGMVPV</sequence>
<dbReference type="SUPFAM" id="SSF140996">
    <property type="entry name" value="Hermes dimerisation domain"/>
    <property type="match status" value="1"/>
</dbReference>
<dbReference type="AlphaFoldDB" id="A0A815RUN2"/>
<dbReference type="Proteomes" id="UP000663882">
    <property type="component" value="Unassembled WGS sequence"/>
</dbReference>
<proteinExistence type="predicted"/>
<name>A0A815RUN2_9BILA</name>
<dbReference type="EMBL" id="CAJNOO010008413">
    <property type="protein sequence ID" value="CAF1481698.1"/>
    <property type="molecule type" value="Genomic_DNA"/>
</dbReference>
<reference evidence="2" key="1">
    <citation type="submission" date="2021-02" db="EMBL/GenBank/DDBJ databases">
        <authorList>
            <person name="Nowell W R."/>
        </authorList>
    </citation>
    <scope>NUCLEOTIDE SEQUENCE</scope>
</reference>
<dbReference type="OrthoDB" id="1607513at2759"/>
<comment type="caution">
    <text evidence="2">The sequence shown here is derived from an EMBL/GenBank/DDBJ whole genome shotgun (WGS) entry which is preliminary data.</text>
</comment>
<evidence type="ECO:0000313" key="2">
    <source>
        <dbReference type="EMBL" id="CAF1481698.1"/>
    </source>
</evidence>
<feature type="region of interest" description="Disordered" evidence="1">
    <location>
        <begin position="1"/>
        <end position="23"/>
    </location>
</feature>
<protein>
    <submittedName>
        <fullName evidence="2">Uncharacterized protein</fullName>
    </submittedName>
</protein>
<accession>A0A815RUN2</accession>